<dbReference type="InterPro" id="IPR041145">
    <property type="entry name" value="DUF5619"/>
</dbReference>
<gene>
    <name evidence="2" type="ORF">ABW22_05955</name>
</gene>
<dbReference type="Gene3D" id="3.30.1490.340">
    <property type="match status" value="1"/>
</dbReference>
<organism evidence="2 3">
    <name type="scientific">Thiobacillus denitrificans</name>
    <dbReference type="NCBI Taxonomy" id="36861"/>
    <lineage>
        <taxon>Bacteria</taxon>
        <taxon>Pseudomonadati</taxon>
        <taxon>Pseudomonadota</taxon>
        <taxon>Betaproteobacteria</taxon>
        <taxon>Nitrosomonadales</taxon>
        <taxon>Thiobacillaceae</taxon>
        <taxon>Thiobacillus</taxon>
    </lineage>
</organism>
<proteinExistence type="predicted"/>
<dbReference type="RefSeq" id="WP_059753179.1">
    <property type="nucleotide sequence ID" value="NZ_LDUG01000018.1"/>
</dbReference>
<dbReference type="Proteomes" id="UP000064243">
    <property type="component" value="Unassembled WGS sequence"/>
</dbReference>
<evidence type="ECO:0000313" key="3">
    <source>
        <dbReference type="Proteomes" id="UP000064243"/>
    </source>
</evidence>
<evidence type="ECO:0000313" key="2">
    <source>
        <dbReference type="EMBL" id="KVW96962.1"/>
    </source>
</evidence>
<feature type="domain" description="DUF5619" evidence="1">
    <location>
        <begin position="1"/>
        <end position="81"/>
    </location>
</feature>
<dbReference type="OrthoDB" id="8562176at2"/>
<sequence length="129" mass="14185">MQTIKLPDQDTPMNFTQARLTAVGKADEILKKPVIVAWKDDRTGKFAPAIPGGTADRWHVYGESNEGMLELQVADAFHFIFTDAECFDEPDTNLASLEDNGTKFLCLNDACTEEDRQRLGYFPGGGLGG</sequence>
<reference evidence="2 3" key="1">
    <citation type="journal article" date="2015" name="Appl. Environ. Microbiol.">
        <title>Aerobic and Anaerobic Thiosulfate Oxidation by a Cold-Adapted, Subglacial Chemoautotroph.</title>
        <authorList>
            <person name="Harrold Z.R."/>
            <person name="Skidmore M.L."/>
            <person name="Hamilton T.L."/>
            <person name="Desch L."/>
            <person name="Amada K."/>
            <person name="van Gelder W."/>
            <person name="Glover K."/>
            <person name="Roden E.E."/>
            <person name="Boyd E.S."/>
        </authorList>
    </citation>
    <scope>NUCLEOTIDE SEQUENCE [LARGE SCALE GENOMIC DNA]</scope>
    <source>
        <strain evidence="2 3">RG</strain>
    </source>
</reference>
<comment type="caution">
    <text evidence="2">The sequence shown here is derived from an EMBL/GenBank/DDBJ whole genome shotgun (WGS) entry which is preliminary data.</text>
</comment>
<dbReference type="EMBL" id="LDUG01000018">
    <property type="protein sequence ID" value="KVW96962.1"/>
    <property type="molecule type" value="Genomic_DNA"/>
</dbReference>
<keyword evidence="3" id="KW-1185">Reference proteome</keyword>
<evidence type="ECO:0000259" key="1">
    <source>
        <dbReference type="Pfam" id="PF18505"/>
    </source>
</evidence>
<protein>
    <recommendedName>
        <fullName evidence="1">DUF5619 domain-containing protein</fullName>
    </recommendedName>
</protein>
<dbReference type="PATRIC" id="fig|36861.3.peg.655"/>
<name>A0A125BCY3_THIDE</name>
<accession>A0A125BCY3</accession>
<dbReference type="AlphaFoldDB" id="A0A125BCY3"/>
<dbReference type="Pfam" id="PF18505">
    <property type="entry name" value="DUF5619"/>
    <property type="match status" value="1"/>
</dbReference>